<evidence type="ECO:0000313" key="7">
    <source>
        <dbReference type="Proteomes" id="UP001153069"/>
    </source>
</evidence>
<sequence>MSATTRAAASTDPGIIATKDNWFSPDFDEEQGQSLIQAVQESIGCFECGEPNAKLRCSRCKLAKYCSPACQRADWKKSHKQLCSMYLENKEPRGNTPGAPIPILLRNIGLIGEENFEVCIQNRRALFLQAASRSSKKPLPMSFSCAIVPTFQQLRLVIAASFQDDKDKFHEVPHLLFDVIEEEPDAIQKFEQQPHCISVRALHKVAEAWVEFYVQLEDANIHPLAITCGAGLHDRIDDLQEKLTKKGVSGLGFVPSEQLLME</sequence>
<dbReference type="AlphaFoldDB" id="A0A9N8EG71"/>
<evidence type="ECO:0000313" key="6">
    <source>
        <dbReference type="EMBL" id="CAB9518656.1"/>
    </source>
</evidence>
<evidence type="ECO:0000256" key="3">
    <source>
        <dbReference type="ARBA" id="ARBA00022833"/>
    </source>
</evidence>
<comment type="caution">
    <text evidence="6">The sequence shown here is derived from an EMBL/GenBank/DDBJ whole genome shotgun (WGS) entry which is preliminary data.</text>
</comment>
<accession>A0A9N8EG71</accession>
<dbReference type="OrthoDB" id="496827at2759"/>
<dbReference type="Proteomes" id="UP001153069">
    <property type="component" value="Unassembled WGS sequence"/>
</dbReference>
<evidence type="ECO:0000256" key="2">
    <source>
        <dbReference type="ARBA" id="ARBA00022771"/>
    </source>
</evidence>
<evidence type="ECO:0000256" key="1">
    <source>
        <dbReference type="ARBA" id="ARBA00022723"/>
    </source>
</evidence>
<keyword evidence="3" id="KW-0862">Zinc</keyword>
<dbReference type="GO" id="GO:0008270">
    <property type="term" value="F:zinc ion binding"/>
    <property type="evidence" value="ECO:0007669"/>
    <property type="project" value="UniProtKB-KW"/>
</dbReference>
<keyword evidence="7" id="KW-1185">Reference proteome</keyword>
<keyword evidence="1" id="KW-0479">Metal-binding</keyword>
<dbReference type="PROSITE" id="PS50865">
    <property type="entry name" value="ZF_MYND_2"/>
    <property type="match status" value="1"/>
</dbReference>
<dbReference type="PROSITE" id="PS01360">
    <property type="entry name" value="ZF_MYND_1"/>
    <property type="match status" value="1"/>
</dbReference>
<dbReference type="EMBL" id="CAICTM010000950">
    <property type="protein sequence ID" value="CAB9518656.1"/>
    <property type="molecule type" value="Genomic_DNA"/>
</dbReference>
<keyword evidence="2 4" id="KW-0863">Zinc-finger</keyword>
<evidence type="ECO:0000256" key="4">
    <source>
        <dbReference type="PROSITE-ProRule" id="PRU00134"/>
    </source>
</evidence>
<dbReference type="Pfam" id="PF01753">
    <property type="entry name" value="zf-MYND"/>
    <property type="match status" value="1"/>
</dbReference>
<reference evidence="6" key="1">
    <citation type="submission" date="2020-06" db="EMBL/GenBank/DDBJ databases">
        <authorList>
            <consortium name="Plant Systems Biology data submission"/>
        </authorList>
    </citation>
    <scope>NUCLEOTIDE SEQUENCE</scope>
    <source>
        <strain evidence="6">D6</strain>
    </source>
</reference>
<dbReference type="InterPro" id="IPR002893">
    <property type="entry name" value="Znf_MYND"/>
</dbReference>
<dbReference type="Gene3D" id="6.10.140.2220">
    <property type="match status" value="1"/>
</dbReference>
<name>A0A9N8EG71_9STRA</name>
<feature type="domain" description="MYND-type" evidence="5">
    <location>
        <begin position="45"/>
        <end position="83"/>
    </location>
</feature>
<gene>
    <name evidence="6" type="ORF">SEMRO_952_G224040.1</name>
</gene>
<dbReference type="SUPFAM" id="SSF144232">
    <property type="entry name" value="HIT/MYND zinc finger-like"/>
    <property type="match status" value="1"/>
</dbReference>
<evidence type="ECO:0000259" key="5">
    <source>
        <dbReference type="PROSITE" id="PS50865"/>
    </source>
</evidence>
<organism evidence="6 7">
    <name type="scientific">Seminavis robusta</name>
    <dbReference type="NCBI Taxonomy" id="568900"/>
    <lineage>
        <taxon>Eukaryota</taxon>
        <taxon>Sar</taxon>
        <taxon>Stramenopiles</taxon>
        <taxon>Ochrophyta</taxon>
        <taxon>Bacillariophyta</taxon>
        <taxon>Bacillariophyceae</taxon>
        <taxon>Bacillariophycidae</taxon>
        <taxon>Naviculales</taxon>
        <taxon>Naviculaceae</taxon>
        <taxon>Seminavis</taxon>
    </lineage>
</organism>
<proteinExistence type="predicted"/>
<protein>
    <recommendedName>
        <fullName evidence="5">MYND-type domain-containing protein</fullName>
    </recommendedName>
</protein>